<dbReference type="STRING" id="421531.IX38_03555"/>
<dbReference type="Gene3D" id="2.60.40.550">
    <property type="entry name" value="Ecotin"/>
    <property type="match status" value="1"/>
</dbReference>
<dbReference type="AlphaFoldDB" id="A0A085ZYR6"/>
<dbReference type="Pfam" id="PF03974">
    <property type="entry name" value="Ecotin"/>
    <property type="match status" value="1"/>
</dbReference>
<evidence type="ECO:0000313" key="2">
    <source>
        <dbReference type="EMBL" id="KFF09580.1"/>
    </source>
</evidence>
<protein>
    <recommendedName>
        <fullName evidence="4">Ecotin</fullName>
    </recommendedName>
</protein>
<evidence type="ECO:0008006" key="4">
    <source>
        <dbReference type="Google" id="ProtNLM"/>
    </source>
</evidence>
<sequence>MNKNSIRFQFDKVFCKFVKIYLMKKGYTFILLFFFILCFSQKPEYPQPKDGYKKVELKLPQKENEKDYKIEIFVTFMMTVTKCDTPSSTVKLEREYLLSGNRYVYYEVKNHNIETVVLISDKCKEKISKKVYNFPLNEEYESQRPYIFYIPKKMNVEYRIWKAEPKYIEVK</sequence>
<gene>
    <name evidence="2" type="ORF">IX38_03555</name>
</gene>
<evidence type="ECO:0000256" key="1">
    <source>
        <dbReference type="ARBA" id="ARBA00010558"/>
    </source>
</evidence>
<dbReference type="eggNOG" id="ENOG50311FG">
    <property type="taxonomic scope" value="Bacteria"/>
</dbReference>
<name>A0A085ZYR6_9FLAO</name>
<dbReference type="InterPro" id="IPR005658">
    <property type="entry name" value="Prot_inh_ecotin"/>
</dbReference>
<dbReference type="PANTHER" id="PTHR35890">
    <property type="match status" value="1"/>
</dbReference>
<dbReference type="InterPro" id="IPR036198">
    <property type="entry name" value="Ecotin_sf"/>
</dbReference>
<reference evidence="2 3" key="1">
    <citation type="submission" date="2014-07" db="EMBL/GenBank/DDBJ databases">
        <title>Genome of Chryseobacterium luteum DSM 18605.</title>
        <authorList>
            <person name="Stropko S.J."/>
            <person name="Pipes S.E."/>
            <person name="Newman J.D."/>
        </authorList>
    </citation>
    <scope>NUCLEOTIDE SEQUENCE [LARGE SCALE GENOMIC DNA]</scope>
    <source>
        <strain evidence="2 3">DSM 18605</strain>
    </source>
</reference>
<dbReference type="OrthoDB" id="1262828at2"/>
<dbReference type="GO" id="GO:0004867">
    <property type="term" value="F:serine-type endopeptidase inhibitor activity"/>
    <property type="evidence" value="ECO:0007669"/>
    <property type="project" value="InterPro"/>
</dbReference>
<comment type="similarity">
    <text evidence="1">Belongs to the protease inhibitor I11 (ecotin) family.</text>
</comment>
<dbReference type="EMBL" id="JPRO01000001">
    <property type="protein sequence ID" value="KFF09580.1"/>
    <property type="molecule type" value="Genomic_DNA"/>
</dbReference>
<dbReference type="SUPFAM" id="SSF49772">
    <property type="entry name" value="Ecotin, trypsin inhibitor"/>
    <property type="match status" value="1"/>
</dbReference>
<dbReference type="PANTHER" id="PTHR35890:SF3">
    <property type="entry name" value="ECOTIN"/>
    <property type="match status" value="1"/>
</dbReference>
<evidence type="ECO:0000313" key="3">
    <source>
        <dbReference type="Proteomes" id="UP000028703"/>
    </source>
</evidence>
<dbReference type="Proteomes" id="UP000028703">
    <property type="component" value="Unassembled WGS sequence"/>
</dbReference>
<organism evidence="2 3">
    <name type="scientific">Chryseobacterium luteum</name>
    <dbReference type="NCBI Taxonomy" id="421531"/>
    <lineage>
        <taxon>Bacteria</taxon>
        <taxon>Pseudomonadati</taxon>
        <taxon>Bacteroidota</taxon>
        <taxon>Flavobacteriia</taxon>
        <taxon>Flavobacteriales</taxon>
        <taxon>Weeksellaceae</taxon>
        <taxon>Chryseobacterium group</taxon>
        <taxon>Chryseobacterium</taxon>
    </lineage>
</organism>
<comment type="caution">
    <text evidence="2">The sequence shown here is derived from an EMBL/GenBank/DDBJ whole genome shotgun (WGS) entry which is preliminary data.</text>
</comment>
<accession>A0A085ZYR6</accession>
<proteinExistence type="inferred from homology"/>
<keyword evidence="3" id="KW-1185">Reference proteome</keyword>